<evidence type="ECO:0000256" key="2">
    <source>
        <dbReference type="ARBA" id="ARBA00057984"/>
    </source>
</evidence>
<dbReference type="EnsemblPlants" id="AET4Gv20113300.3">
    <property type="protein sequence ID" value="AET4Gv20113300.3"/>
    <property type="gene ID" value="AET4Gv20113300"/>
</dbReference>
<dbReference type="STRING" id="200361.A0A453H8U3"/>
<reference evidence="5" key="3">
    <citation type="journal article" date="2017" name="Nature">
        <title>Genome sequence of the progenitor of the wheat D genome Aegilops tauschii.</title>
        <authorList>
            <person name="Luo M.C."/>
            <person name="Gu Y.Q."/>
            <person name="Puiu D."/>
            <person name="Wang H."/>
            <person name="Twardziok S.O."/>
            <person name="Deal K.R."/>
            <person name="Huo N."/>
            <person name="Zhu T."/>
            <person name="Wang L."/>
            <person name="Wang Y."/>
            <person name="McGuire P.E."/>
            <person name="Liu S."/>
            <person name="Long H."/>
            <person name="Ramasamy R.K."/>
            <person name="Rodriguez J.C."/>
            <person name="Van S.L."/>
            <person name="Yuan L."/>
            <person name="Wang Z."/>
            <person name="Xia Z."/>
            <person name="Xiao L."/>
            <person name="Anderson O.D."/>
            <person name="Ouyang S."/>
            <person name="Liang Y."/>
            <person name="Zimin A.V."/>
            <person name="Pertea G."/>
            <person name="Qi P."/>
            <person name="Bennetzen J.L."/>
            <person name="Dai X."/>
            <person name="Dawson M.W."/>
            <person name="Muller H.G."/>
            <person name="Kugler K."/>
            <person name="Rivarola-Duarte L."/>
            <person name="Spannagl M."/>
            <person name="Mayer K.F.X."/>
            <person name="Lu F.H."/>
            <person name="Bevan M.W."/>
            <person name="Leroy P."/>
            <person name="Li P."/>
            <person name="You F.M."/>
            <person name="Sun Q."/>
            <person name="Liu Z."/>
            <person name="Lyons E."/>
            <person name="Wicker T."/>
            <person name="Salzberg S.L."/>
            <person name="Devos K.M."/>
            <person name="Dvorak J."/>
        </authorList>
    </citation>
    <scope>NUCLEOTIDE SEQUENCE [LARGE SCALE GENOMIC DNA]</scope>
    <source>
        <strain evidence="5">cv. AL8/78</strain>
    </source>
</reference>
<feature type="compositionally biased region" description="Low complexity" evidence="3">
    <location>
        <begin position="34"/>
        <end position="44"/>
    </location>
</feature>
<dbReference type="InterPro" id="IPR017870">
    <property type="entry name" value="FeS_cluster_insertion_CS"/>
</dbReference>
<dbReference type="NCBIfam" id="TIGR00049">
    <property type="entry name" value="iron-sulfur cluster assembly accessory protein"/>
    <property type="match status" value="1"/>
</dbReference>
<keyword evidence="6" id="KW-1185">Reference proteome</keyword>
<dbReference type="GO" id="GO:0051537">
    <property type="term" value="F:2 iron, 2 sulfur cluster binding"/>
    <property type="evidence" value="ECO:0007669"/>
    <property type="project" value="TreeGrafter"/>
</dbReference>
<dbReference type="SUPFAM" id="SSF89360">
    <property type="entry name" value="HesB-like domain"/>
    <property type="match status" value="1"/>
</dbReference>
<dbReference type="PANTHER" id="PTHR10072:SF41">
    <property type="entry name" value="IRON-SULFUR CLUSTER ASSEMBLY 1 HOMOLOG, MITOCHONDRIAL"/>
    <property type="match status" value="1"/>
</dbReference>
<organism evidence="5 6">
    <name type="scientific">Aegilops tauschii subsp. strangulata</name>
    <name type="common">Goatgrass</name>
    <dbReference type="NCBI Taxonomy" id="200361"/>
    <lineage>
        <taxon>Eukaryota</taxon>
        <taxon>Viridiplantae</taxon>
        <taxon>Streptophyta</taxon>
        <taxon>Embryophyta</taxon>
        <taxon>Tracheophyta</taxon>
        <taxon>Spermatophyta</taxon>
        <taxon>Magnoliopsida</taxon>
        <taxon>Liliopsida</taxon>
        <taxon>Poales</taxon>
        <taxon>Poaceae</taxon>
        <taxon>BOP clade</taxon>
        <taxon>Pooideae</taxon>
        <taxon>Triticodae</taxon>
        <taxon>Triticeae</taxon>
        <taxon>Triticinae</taxon>
        <taxon>Aegilops</taxon>
    </lineage>
</organism>
<reference evidence="6" key="2">
    <citation type="journal article" date="2017" name="Nat. Plants">
        <title>The Aegilops tauschii genome reveals multiple impacts of transposons.</title>
        <authorList>
            <person name="Zhao G."/>
            <person name="Zou C."/>
            <person name="Li K."/>
            <person name="Wang K."/>
            <person name="Li T."/>
            <person name="Gao L."/>
            <person name="Zhang X."/>
            <person name="Wang H."/>
            <person name="Yang Z."/>
            <person name="Liu X."/>
            <person name="Jiang W."/>
            <person name="Mao L."/>
            <person name="Kong X."/>
            <person name="Jiao Y."/>
            <person name="Jia J."/>
        </authorList>
    </citation>
    <scope>NUCLEOTIDE SEQUENCE [LARGE SCALE GENOMIC DNA]</scope>
    <source>
        <strain evidence="6">cv. AL8/78</strain>
    </source>
</reference>
<comment type="function">
    <text evidence="2">Involved in the assembly of mitochondrial iron-sulfur proteins. Probably involved in the binding of an intermediate of Fe/S cluster assembly.</text>
</comment>
<name>A0A453H8U3_AEGTS</name>
<dbReference type="AlphaFoldDB" id="A0A453H8U3"/>
<sequence>NNLSSFQTPPSTPNSSVHSSKGDYGPTPARPGTADPAAPLLPAPSIGDLGRRAPAPGGRRSRAPRRNLAAQGPSCQDESRLPPRRRTMSSSALRAAGQRAGAAARKQALTLTEAAAARVRHLLDLRQRPYLRLGVKARGCNGLSYTLNYAEEKGKFDELVEEKGVKVLIDPKALMHVIGTKMDFVDDPLRSEFVFINPNSKGECGCGESFMTTGSKGSTS</sequence>
<feature type="domain" description="Core" evidence="4">
    <location>
        <begin position="109"/>
        <end position="208"/>
    </location>
</feature>
<evidence type="ECO:0000313" key="6">
    <source>
        <dbReference type="Proteomes" id="UP000015105"/>
    </source>
</evidence>
<proteinExistence type="inferred from homology"/>
<protein>
    <recommendedName>
        <fullName evidence="4">Core domain-containing protein</fullName>
    </recommendedName>
</protein>
<evidence type="ECO:0000256" key="3">
    <source>
        <dbReference type="SAM" id="MobiDB-lite"/>
    </source>
</evidence>
<dbReference type="GO" id="GO:0005739">
    <property type="term" value="C:mitochondrion"/>
    <property type="evidence" value="ECO:0007669"/>
    <property type="project" value="TreeGrafter"/>
</dbReference>
<dbReference type="InterPro" id="IPR035903">
    <property type="entry name" value="HesB-like_dom_sf"/>
</dbReference>
<dbReference type="InterPro" id="IPR000361">
    <property type="entry name" value="ATAP_core_dom"/>
</dbReference>
<reference evidence="6" key="1">
    <citation type="journal article" date="2014" name="Science">
        <title>Ancient hybridizations among the ancestral genomes of bread wheat.</title>
        <authorList>
            <consortium name="International Wheat Genome Sequencing Consortium,"/>
            <person name="Marcussen T."/>
            <person name="Sandve S.R."/>
            <person name="Heier L."/>
            <person name="Spannagl M."/>
            <person name="Pfeifer M."/>
            <person name="Jakobsen K.S."/>
            <person name="Wulff B.B."/>
            <person name="Steuernagel B."/>
            <person name="Mayer K.F."/>
            <person name="Olsen O.A."/>
        </authorList>
    </citation>
    <scope>NUCLEOTIDE SEQUENCE [LARGE SCALE GENOMIC DNA]</scope>
    <source>
        <strain evidence="6">cv. AL8/78</strain>
    </source>
</reference>
<dbReference type="FunFam" id="2.60.300.12:FF:000001">
    <property type="entry name" value="Iron-binding protein IscA"/>
    <property type="match status" value="1"/>
</dbReference>
<dbReference type="InterPro" id="IPR016092">
    <property type="entry name" value="ATAP"/>
</dbReference>
<feature type="region of interest" description="Disordered" evidence="3">
    <location>
        <begin position="1"/>
        <end position="99"/>
    </location>
</feature>
<dbReference type="InterPro" id="IPR050322">
    <property type="entry name" value="Fe-S_cluster_asmbl/transfer"/>
</dbReference>
<dbReference type="GO" id="GO:0016226">
    <property type="term" value="P:iron-sulfur cluster assembly"/>
    <property type="evidence" value="ECO:0007669"/>
    <property type="project" value="InterPro"/>
</dbReference>
<comment type="similarity">
    <text evidence="1">Belongs to the HesB/IscA family.</text>
</comment>
<evidence type="ECO:0000259" key="4">
    <source>
        <dbReference type="Pfam" id="PF01521"/>
    </source>
</evidence>
<dbReference type="Proteomes" id="UP000015105">
    <property type="component" value="Chromosome 4D"/>
</dbReference>
<dbReference type="Gene3D" id="2.60.300.12">
    <property type="entry name" value="HesB-like domain"/>
    <property type="match status" value="1"/>
</dbReference>
<accession>A0A453H8U3</accession>
<dbReference type="Gramene" id="AET4Gv20113300.3">
    <property type="protein sequence ID" value="AET4Gv20113300.3"/>
    <property type="gene ID" value="AET4Gv20113300"/>
</dbReference>
<reference evidence="5" key="4">
    <citation type="submission" date="2019-03" db="UniProtKB">
        <authorList>
            <consortium name="EnsemblPlants"/>
        </authorList>
    </citation>
    <scope>IDENTIFICATION</scope>
</reference>
<dbReference type="Pfam" id="PF01521">
    <property type="entry name" value="Fe-S_biosyn"/>
    <property type="match status" value="1"/>
</dbReference>
<evidence type="ECO:0000256" key="1">
    <source>
        <dbReference type="ARBA" id="ARBA00006718"/>
    </source>
</evidence>
<evidence type="ECO:0000313" key="5">
    <source>
        <dbReference type="EnsemblPlants" id="AET4Gv20113300.3"/>
    </source>
</evidence>
<dbReference type="PROSITE" id="PS01152">
    <property type="entry name" value="HESB"/>
    <property type="match status" value="1"/>
</dbReference>
<reference evidence="5" key="5">
    <citation type="journal article" date="2021" name="G3 (Bethesda)">
        <title>Aegilops tauschii genome assembly Aet v5.0 features greater sequence contiguity and improved annotation.</title>
        <authorList>
            <person name="Wang L."/>
            <person name="Zhu T."/>
            <person name="Rodriguez J.C."/>
            <person name="Deal K.R."/>
            <person name="Dubcovsky J."/>
            <person name="McGuire P.E."/>
            <person name="Lux T."/>
            <person name="Spannagl M."/>
            <person name="Mayer K.F.X."/>
            <person name="Baldrich P."/>
            <person name="Meyers B.C."/>
            <person name="Huo N."/>
            <person name="Gu Y.Q."/>
            <person name="Zhou H."/>
            <person name="Devos K.M."/>
            <person name="Bennetzen J.L."/>
            <person name="Unver T."/>
            <person name="Budak H."/>
            <person name="Gulick P.J."/>
            <person name="Galiba G."/>
            <person name="Kalapos B."/>
            <person name="Nelson D.R."/>
            <person name="Li P."/>
            <person name="You F.M."/>
            <person name="Luo M.C."/>
            <person name="Dvorak J."/>
        </authorList>
    </citation>
    <scope>NUCLEOTIDE SEQUENCE [LARGE SCALE GENOMIC DNA]</scope>
    <source>
        <strain evidence="5">cv. AL8/78</strain>
    </source>
</reference>
<feature type="compositionally biased region" description="Polar residues" evidence="3">
    <location>
        <begin position="1"/>
        <end position="19"/>
    </location>
</feature>
<dbReference type="PANTHER" id="PTHR10072">
    <property type="entry name" value="IRON-SULFUR CLUSTER ASSEMBLY PROTEIN"/>
    <property type="match status" value="1"/>
</dbReference>